<evidence type="ECO:0000256" key="3">
    <source>
        <dbReference type="ARBA" id="ARBA00007725"/>
    </source>
</evidence>
<comment type="subcellular location">
    <subcellularLocation>
        <location evidence="2">Cell inner membrane</location>
        <topology evidence="2">Multi-pass membrane protein</topology>
    </subcellularLocation>
</comment>
<evidence type="ECO:0000313" key="14">
    <source>
        <dbReference type="Proteomes" id="UP000506160"/>
    </source>
</evidence>
<dbReference type="Pfam" id="PF03739">
    <property type="entry name" value="LptF_LptG"/>
    <property type="match status" value="1"/>
</dbReference>
<feature type="transmembrane region" description="Helical" evidence="12">
    <location>
        <begin position="12"/>
        <end position="32"/>
    </location>
</feature>
<feature type="transmembrane region" description="Helical" evidence="12">
    <location>
        <begin position="300"/>
        <end position="316"/>
    </location>
</feature>
<evidence type="ECO:0000256" key="4">
    <source>
        <dbReference type="ARBA" id="ARBA00014213"/>
    </source>
</evidence>
<accession>A0AB94IBJ5</accession>
<dbReference type="GO" id="GO:0015920">
    <property type="term" value="P:lipopolysaccharide transport"/>
    <property type="evidence" value="ECO:0007669"/>
    <property type="project" value="TreeGrafter"/>
</dbReference>
<proteinExistence type="inferred from homology"/>
<protein>
    <recommendedName>
        <fullName evidence="4">Lipopolysaccharide export system permease protein LptF</fullName>
    </recommendedName>
</protein>
<feature type="transmembrane region" description="Helical" evidence="12">
    <location>
        <begin position="336"/>
        <end position="356"/>
    </location>
</feature>
<evidence type="ECO:0000256" key="9">
    <source>
        <dbReference type="ARBA" id="ARBA00022989"/>
    </source>
</evidence>
<sequence length="368" mass="41475">MIITRYVIKETLKTQTAILFILLLIFFSQKLIRILSDAVNGLMPTDLILPFLMLGISEMAQLILPLSLFLGILITFGRLYLTSEMTAMFACGVNKNVLYKVVLFLSLITCGLTVANTVWLAPWSSLQKDFLIQNAKMNPSLAGLLEGQFQTSPQGDAVLYIGHVNKNEIGHIFIAQLEPKAGLRPSIVIANKGKTLEDGEGNQVISLEKASRYEGSASLYDFRISEFNNYQAIIKPKQVVKDEDAVNENVEQLSFNQLRQLNTPKANAEYHWRLTLLFSVPLMAFLVVPLSEVRSRQGKIGNFLPALLLYLVYFLLQSSMKANGAKGRIDPATWMWLINIIYFIIAIVFNLWNTIFMRKIRLKYKGAA</sequence>
<dbReference type="NCBIfam" id="TIGR04407">
    <property type="entry name" value="LptF_YjgP"/>
    <property type="match status" value="1"/>
</dbReference>
<evidence type="ECO:0000256" key="5">
    <source>
        <dbReference type="ARBA" id="ARBA00022448"/>
    </source>
</evidence>
<keyword evidence="9 12" id="KW-1133">Transmembrane helix</keyword>
<dbReference type="PANTHER" id="PTHR33529">
    <property type="entry name" value="SLR0882 PROTEIN-RELATED"/>
    <property type="match status" value="1"/>
</dbReference>
<evidence type="ECO:0000256" key="7">
    <source>
        <dbReference type="ARBA" id="ARBA00022519"/>
    </source>
</evidence>
<evidence type="ECO:0000256" key="12">
    <source>
        <dbReference type="SAM" id="Phobius"/>
    </source>
</evidence>
<dbReference type="Proteomes" id="UP000506160">
    <property type="component" value="Unassembled WGS sequence"/>
</dbReference>
<comment type="similarity">
    <text evidence="3">Belongs to the LptF/LptG family.</text>
</comment>
<keyword evidence="5" id="KW-0813">Transport</keyword>
<dbReference type="RefSeq" id="WP_024496383.1">
    <property type="nucleotide sequence ID" value="NZ_AWGA01000065.1"/>
</dbReference>
<evidence type="ECO:0000256" key="8">
    <source>
        <dbReference type="ARBA" id="ARBA00022692"/>
    </source>
</evidence>
<comment type="subunit">
    <text evidence="11">Component of the lipopolysaccharide transport and assembly complex. The LptBFG transporter is composed of two ATP-binding proteins (LptB) and two transmembrane proteins (LptF and LptG).</text>
</comment>
<comment type="caution">
    <text evidence="13">The sequence shown here is derived from an EMBL/GenBank/DDBJ whole genome shotgun (WGS) entry which is preliminary data.</text>
</comment>
<evidence type="ECO:0000256" key="11">
    <source>
        <dbReference type="ARBA" id="ARBA00026081"/>
    </source>
</evidence>
<feature type="transmembrane region" description="Helical" evidence="12">
    <location>
        <begin position="97"/>
        <end position="121"/>
    </location>
</feature>
<keyword evidence="7" id="KW-0997">Cell inner membrane</keyword>
<comment type="function">
    <text evidence="1">Part of the ABC transporter complex LptBFG involved in the translocation of lipopolysaccharide (LPS) from the inner membrane to the outer membrane.</text>
</comment>
<dbReference type="EMBL" id="AWGA01000065">
    <property type="protein sequence ID" value="TEA26777.1"/>
    <property type="molecule type" value="Genomic_DNA"/>
</dbReference>
<keyword evidence="8 12" id="KW-0812">Transmembrane</keyword>
<feature type="transmembrane region" description="Helical" evidence="12">
    <location>
        <begin position="270"/>
        <end position="288"/>
    </location>
</feature>
<keyword evidence="10 12" id="KW-0472">Membrane</keyword>
<feature type="transmembrane region" description="Helical" evidence="12">
    <location>
        <begin position="52"/>
        <end position="76"/>
    </location>
</feature>
<evidence type="ECO:0000256" key="6">
    <source>
        <dbReference type="ARBA" id="ARBA00022475"/>
    </source>
</evidence>
<evidence type="ECO:0000313" key="13">
    <source>
        <dbReference type="EMBL" id="TEA26777.1"/>
    </source>
</evidence>
<keyword evidence="14" id="KW-1185">Reference proteome</keyword>
<evidence type="ECO:0000256" key="1">
    <source>
        <dbReference type="ARBA" id="ARBA00002265"/>
    </source>
</evidence>
<gene>
    <name evidence="13" type="primary">lptF</name>
    <name evidence="13" type="ORF">O970_06870</name>
</gene>
<evidence type="ECO:0000256" key="2">
    <source>
        <dbReference type="ARBA" id="ARBA00004429"/>
    </source>
</evidence>
<dbReference type="AlphaFoldDB" id="A0AB94IBJ5"/>
<organism evidence="13 14">
    <name type="scientific">Candidatus Schmidhempelia bombi str. Bimp</name>
    <dbReference type="NCBI Taxonomy" id="1387197"/>
    <lineage>
        <taxon>Bacteria</taxon>
        <taxon>Pseudomonadati</taxon>
        <taxon>Pseudomonadota</taxon>
        <taxon>Gammaproteobacteria</taxon>
        <taxon>Orbales</taxon>
        <taxon>Orbaceae</taxon>
        <taxon>Candidatus Schmidhempelia</taxon>
    </lineage>
</organism>
<dbReference type="GO" id="GO:0043190">
    <property type="term" value="C:ATP-binding cassette (ABC) transporter complex"/>
    <property type="evidence" value="ECO:0007669"/>
    <property type="project" value="InterPro"/>
</dbReference>
<keyword evidence="6" id="KW-1003">Cell membrane</keyword>
<evidence type="ECO:0000256" key="10">
    <source>
        <dbReference type="ARBA" id="ARBA00023136"/>
    </source>
</evidence>
<dbReference type="InterPro" id="IPR030922">
    <property type="entry name" value="LptF"/>
</dbReference>
<dbReference type="InterPro" id="IPR005495">
    <property type="entry name" value="LptG/LptF_permease"/>
</dbReference>
<dbReference type="PANTHER" id="PTHR33529:SF7">
    <property type="entry name" value="LIPOPOLYSACCHARIDE EXPORT SYSTEM PERMEASE PROTEIN LPTF"/>
    <property type="match status" value="1"/>
</dbReference>
<name>A0AB94IBJ5_9GAMM</name>
<reference evidence="13 14" key="1">
    <citation type="journal article" date="2014" name="Appl. Environ. Microbiol.">
        <title>Genomic features of a bumble bee symbiont reflect its host environment.</title>
        <authorList>
            <person name="Martinson V.G."/>
            <person name="Magoc T."/>
            <person name="Koch H."/>
            <person name="Salzberg S.L."/>
            <person name="Moran N.A."/>
        </authorList>
    </citation>
    <scope>NUCLEOTIDE SEQUENCE [LARGE SCALE GENOMIC DNA]</scope>
    <source>
        <strain evidence="13 14">Bimp</strain>
    </source>
</reference>
<dbReference type="GO" id="GO:0055085">
    <property type="term" value="P:transmembrane transport"/>
    <property type="evidence" value="ECO:0007669"/>
    <property type="project" value="InterPro"/>
</dbReference>